<protein>
    <recommendedName>
        <fullName evidence="3">Tail fiber protein</fullName>
    </recommendedName>
</protein>
<proteinExistence type="predicted"/>
<dbReference type="STRING" id="1300222.I532_03820"/>
<evidence type="ECO:0008006" key="3">
    <source>
        <dbReference type="Google" id="ProtNLM"/>
    </source>
</evidence>
<evidence type="ECO:0000313" key="1">
    <source>
        <dbReference type="EMBL" id="EMT54702.1"/>
    </source>
</evidence>
<evidence type="ECO:0000313" key="2">
    <source>
        <dbReference type="Proteomes" id="UP000012081"/>
    </source>
</evidence>
<dbReference type="Proteomes" id="UP000012081">
    <property type="component" value="Unassembled WGS sequence"/>
</dbReference>
<dbReference type="AlphaFoldDB" id="M8DMK3"/>
<organism evidence="1 2">
    <name type="scientific">Brevibacillus borstelensis AK1</name>
    <dbReference type="NCBI Taxonomy" id="1300222"/>
    <lineage>
        <taxon>Bacteria</taxon>
        <taxon>Bacillati</taxon>
        <taxon>Bacillota</taxon>
        <taxon>Bacilli</taxon>
        <taxon>Bacillales</taxon>
        <taxon>Paenibacillaceae</taxon>
        <taxon>Brevibacillus</taxon>
    </lineage>
</organism>
<accession>M8DMK3</accession>
<reference evidence="1 2" key="1">
    <citation type="submission" date="2013-03" db="EMBL/GenBank/DDBJ databases">
        <title>Assembly of a new bacterial strain Brevibacillus borstelensis AK1.</title>
        <authorList>
            <person name="Rajan I."/>
            <person name="PoliReddy D."/>
            <person name="Sugumar T."/>
            <person name="Rathinam K."/>
            <person name="Alqarawi S."/>
            <person name="Khalil A.B."/>
            <person name="Sivakumar N."/>
        </authorList>
    </citation>
    <scope>NUCLEOTIDE SEQUENCE [LARGE SCALE GENOMIC DNA]</scope>
    <source>
        <strain evidence="1 2">AK1</strain>
    </source>
</reference>
<comment type="caution">
    <text evidence="1">The sequence shown here is derived from an EMBL/GenBank/DDBJ whole genome shotgun (WGS) entry which is preliminary data.</text>
</comment>
<dbReference type="RefSeq" id="WP_003386508.1">
    <property type="nucleotide sequence ID" value="NZ_APBN01000001.1"/>
</dbReference>
<dbReference type="EMBL" id="APBN01000001">
    <property type="protein sequence ID" value="EMT54702.1"/>
    <property type="molecule type" value="Genomic_DNA"/>
</dbReference>
<name>M8DMK3_9BACL</name>
<dbReference type="OrthoDB" id="1624444at2"/>
<sequence length="284" mass="29663">MASGKTPTLGLNVWSGSDRVSRPEINENFERLDALKAEDIALSSPQFTETNVKAALEGLKSSVSSGKNEIARAVTDKGVAASGSDTFTQLATKIGQIPSGTDTSDATATAADILAPKTAYIKGGKVTGTIQDRGVGGTVMPGRTDQTKAAGYYSSAITIKGDSNLLAANIVNGITLFGVLGTAPVPKKTATGSYTTTSYSSAVEVSGLTFRPKLIIVHKDGQYRNPMAVYAASSYIDGGGVNQRYYSGEGVYTGPPPFTLSDTGFTCVFDTSQRSALFYWAAFE</sequence>
<dbReference type="PATRIC" id="fig|1300222.3.peg.804"/>
<gene>
    <name evidence="1" type="ORF">I532_03820</name>
</gene>
<keyword evidence="2" id="KW-1185">Reference proteome</keyword>